<dbReference type="InterPro" id="IPR002252">
    <property type="entry name" value="Glyco_hydro_36"/>
</dbReference>
<protein>
    <recommendedName>
        <fullName evidence="2 5">Alpha-galactosidase</fullName>
        <ecNumber evidence="2 5">3.2.1.22</ecNumber>
    </recommendedName>
</protein>
<dbReference type="PANTHER" id="PTHR43053">
    <property type="entry name" value="GLYCOSIDASE FAMILY 31"/>
    <property type="match status" value="1"/>
</dbReference>
<dbReference type="InterPro" id="IPR038417">
    <property type="entry name" value="Alpga-gal_N_sf"/>
</dbReference>
<feature type="domain" description="Glycosyl hydrolase family 36 N-terminal" evidence="7">
    <location>
        <begin position="44"/>
        <end position="268"/>
    </location>
</feature>
<comment type="similarity">
    <text evidence="5">Belongs to the glycosyl hydrolase.</text>
</comment>
<evidence type="ECO:0000256" key="2">
    <source>
        <dbReference type="ARBA" id="ARBA00012755"/>
    </source>
</evidence>
<dbReference type="GO" id="GO:0004557">
    <property type="term" value="F:alpha-galactosidase activity"/>
    <property type="evidence" value="ECO:0007669"/>
    <property type="project" value="UniProtKB-EC"/>
</dbReference>
<dbReference type="SUPFAM" id="SSF51445">
    <property type="entry name" value="(Trans)glycosidases"/>
    <property type="match status" value="1"/>
</dbReference>
<dbReference type="Gene3D" id="2.60.40.1180">
    <property type="entry name" value="Golgi alpha-mannosidase II"/>
    <property type="match status" value="1"/>
</dbReference>
<dbReference type="InterPro" id="IPR017853">
    <property type="entry name" value="GH"/>
</dbReference>
<evidence type="ECO:0000259" key="6">
    <source>
        <dbReference type="Pfam" id="PF16874"/>
    </source>
</evidence>
<dbReference type="Gene3D" id="2.70.98.60">
    <property type="entry name" value="alpha-galactosidase from lactobacil brevis"/>
    <property type="match status" value="1"/>
</dbReference>
<evidence type="ECO:0000313" key="8">
    <source>
        <dbReference type="EMBL" id="MFC4672883.1"/>
    </source>
</evidence>
<dbReference type="InterPro" id="IPR013780">
    <property type="entry name" value="Glyco_hydro_b"/>
</dbReference>
<sequence>MMNLKKIMFILNIFLFTTGIYANDFVPLTTDNVCLLLKVNDRNKLEQVYFGKKISQISELETLAPGNFSAYSTFGTNHVFEAALRVTHADGNTSTELSYVSSKVENKSGNIIHTIISMKDDYYGLYVDLHYNAYQKEDIIEQWTEIKNNENKSIMLANFASSDLSFFSQKYYISQFHGDWSEEMNISEDELSAGIKVIDSKLGVRTNQYTHPCFLLALDKPAEEQSGEVIGGTLAWPGNFQFSFEVDNAKKLRILSGANPYASTYTLEKGQVFKTPALLYTYSNEGTGKISRNFHRWARQYGIKNGNKERSILLNNWEATYFDFDEAKLTQIIDDASKMGFELFLLDDGWFGNKYPRNGDNAGLGDWQTNKKKLPRGIPYLIEECKKRNLKFGIWIEPEMVNPNSELYEKHPDWVIAQPHRERTLQRNQLILDMSNPAVKDFVFNTIDNILQDNPGIDYVKWDCNRFVHNPGSSYLFAGKQSHLWIDYTRALLEVMEKVSAKYPDVTFMACSGGGGRIDYGSMRYFDEYWISDNNDPLQRIFTQWGTQYFFPAIGLASHVAVSPNHISGRSTPLKFRFDVAMSAKLGMDLQPVQMTEDEKAFSRNAIETYKKIRKTVLMGDLYRILSPYKGNRTAYMYVSEDKDEAILFNFLVRKEVKSNQQTILLQGLDPNKKYIIKEVNKDPDDWSRVSAYEGKVFSGEYLMTAGMTFGMYNEYESVVLQLNSVE</sequence>
<dbReference type="EC" id="3.2.1.22" evidence="2 5"/>
<dbReference type="InterPro" id="IPR031705">
    <property type="entry name" value="Glyco_hydro_36_C"/>
</dbReference>
<dbReference type="CDD" id="cd14791">
    <property type="entry name" value="GH36"/>
    <property type="match status" value="1"/>
</dbReference>
<gene>
    <name evidence="8" type="ORF">ACFO6W_04170</name>
</gene>
<dbReference type="PANTHER" id="PTHR43053:SF3">
    <property type="entry name" value="ALPHA-GALACTOSIDASE C-RELATED"/>
    <property type="match status" value="1"/>
</dbReference>
<evidence type="ECO:0000256" key="3">
    <source>
        <dbReference type="ARBA" id="ARBA00022801"/>
    </source>
</evidence>
<dbReference type="Proteomes" id="UP001596023">
    <property type="component" value="Unassembled WGS sequence"/>
</dbReference>
<evidence type="ECO:0000259" key="7">
    <source>
        <dbReference type="Pfam" id="PF16875"/>
    </source>
</evidence>
<dbReference type="PRINTS" id="PR00743">
    <property type="entry name" value="GLHYDRLASE36"/>
</dbReference>
<keyword evidence="4 5" id="KW-0326">Glycosidase</keyword>
<reference evidence="9" key="1">
    <citation type="journal article" date="2019" name="Int. J. Syst. Evol. Microbiol.">
        <title>The Global Catalogue of Microorganisms (GCM) 10K type strain sequencing project: providing services to taxonomists for standard genome sequencing and annotation.</title>
        <authorList>
            <consortium name="The Broad Institute Genomics Platform"/>
            <consortium name="The Broad Institute Genome Sequencing Center for Infectious Disease"/>
            <person name="Wu L."/>
            <person name="Ma J."/>
        </authorList>
    </citation>
    <scope>NUCLEOTIDE SEQUENCE [LARGE SCALE GENOMIC DNA]</scope>
    <source>
        <strain evidence="9">CCUG 66188</strain>
    </source>
</reference>
<accession>A0ABV9KSC8</accession>
<dbReference type="Pfam" id="PF02065">
    <property type="entry name" value="Melibiase"/>
    <property type="match status" value="1"/>
</dbReference>
<dbReference type="InterPro" id="IPR000111">
    <property type="entry name" value="Glyco_hydro_27/36_CS"/>
</dbReference>
<proteinExistence type="inferred from homology"/>
<dbReference type="InterPro" id="IPR050985">
    <property type="entry name" value="Alpha-glycosidase_related"/>
</dbReference>
<evidence type="ECO:0000256" key="4">
    <source>
        <dbReference type="ARBA" id="ARBA00023295"/>
    </source>
</evidence>
<comment type="caution">
    <text evidence="8">The sequence shown here is derived from an EMBL/GenBank/DDBJ whole genome shotgun (WGS) entry which is preliminary data.</text>
</comment>
<keyword evidence="9" id="KW-1185">Reference proteome</keyword>
<evidence type="ECO:0000313" key="9">
    <source>
        <dbReference type="Proteomes" id="UP001596023"/>
    </source>
</evidence>
<dbReference type="RefSeq" id="WP_379994097.1">
    <property type="nucleotide sequence ID" value="NZ_JBHSGN010000035.1"/>
</dbReference>
<feature type="domain" description="Glycosyl hydrolase family 36 C-terminal" evidence="6">
    <location>
        <begin position="634"/>
        <end position="723"/>
    </location>
</feature>
<name>A0ABV9KSC8_9BACT</name>
<dbReference type="PROSITE" id="PS00512">
    <property type="entry name" value="ALPHA_GALACTOSIDASE"/>
    <property type="match status" value="1"/>
</dbReference>
<dbReference type="PIRSF" id="PIRSF005536">
    <property type="entry name" value="Agal"/>
    <property type="match status" value="1"/>
</dbReference>
<evidence type="ECO:0000256" key="1">
    <source>
        <dbReference type="ARBA" id="ARBA00001255"/>
    </source>
</evidence>
<dbReference type="InterPro" id="IPR013785">
    <property type="entry name" value="Aldolase_TIM"/>
</dbReference>
<evidence type="ECO:0000256" key="5">
    <source>
        <dbReference type="PIRNR" id="PIRNR005536"/>
    </source>
</evidence>
<dbReference type="EMBL" id="JBHSGN010000035">
    <property type="protein sequence ID" value="MFC4672883.1"/>
    <property type="molecule type" value="Genomic_DNA"/>
</dbReference>
<dbReference type="Gene3D" id="3.20.20.70">
    <property type="entry name" value="Aldolase class I"/>
    <property type="match status" value="1"/>
</dbReference>
<dbReference type="Pfam" id="PF16874">
    <property type="entry name" value="Glyco_hydro_36C"/>
    <property type="match status" value="1"/>
</dbReference>
<dbReference type="InterPro" id="IPR031704">
    <property type="entry name" value="Glyco_hydro_36_N"/>
</dbReference>
<comment type="catalytic activity">
    <reaction evidence="1 5">
        <text>Hydrolysis of terminal, non-reducing alpha-D-galactose residues in alpha-D-galactosides, including galactose oligosaccharides, galactomannans and galactolipids.</text>
        <dbReference type="EC" id="3.2.1.22"/>
    </reaction>
</comment>
<dbReference type="Pfam" id="PF16875">
    <property type="entry name" value="Glyco_hydro_36N"/>
    <property type="match status" value="1"/>
</dbReference>
<organism evidence="8 9">
    <name type="scientific">Dysgonomonas termitidis</name>
    <dbReference type="NCBI Taxonomy" id="1516126"/>
    <lineage>
        <taxon>Bacteria</taxon>
        <taxon>Pseudomonadati</taxon>
        <taxon>Bacteroidota</taxon>
        <taxon>Bacteroidia</taxon>
        <taxon>Bacteroidales</taxon>
        <taxon>Dysgonomonadaceae</taxon>
        <taxon>Dysgonomonas</taxon>
    </lineage>
</organism>
<keyword evidence="3 5" id="KW-0378">Hydrolase</keyword>